<organism evidence="1">
    <name type="scientific">marine sediment metagenome</name>
    <dbReference type="NCBI Taxonomy" id="412755"/>
    <lineage>
        <taxon>unclassified sequences</taxon>
        <taxon>metagenomes</taxon>
        <taxon>ecological metagenomes</taxon>
    </lineage>
</organism>
<evidence type="ECO:0000313" key="1">
    <source>
        <dbReference type="EMBL" id="GAI62353.1"/>
    </source>
</evidence>
<accession>X1Q2B1</accession>
<protein>
    <submittedName>
        <fullName evidence="1">Uncharacterized protein</fullName>
    </submittedName>
</protein>
<sequence>TVKADVIIRPDIEDVHWADFGKIDYCIEKGYEAAKEAIPKVRKVIREKSSIRNRMKNFFSKKRENGAEILFQKEKN</sequence>
<comment type="caution">
    <text evidence="1">The sequence shown here is derived from an EMBL/GenBank/DDBJ whole genome shotgun (WGS) entry which is preliminary data.</text>
</comment>
<dbReference type="EMBL" id="BARW01003011">
    <property type="protein sequence ID" value="GAI62353.1"/>
    <property type="molecule type" value="Genomic_DNA"/>
</dbReference>
<name>X1Q2B1_9ZZZZ</name>
<feature type="non-terminal residue" evidence="1">
    <location>
        <position position="1"/>
    </location>
</feature>
<dbReference type="AlphaFoldDB" id="X1Q2B1"/>
<proteinExistence type="predicted"/>
<reference evidence="1" key="1">
    <citation type="journal article" date="2014" name="Front. Microbiol.">
        <title>High frequency of phylogenetically diverse reductive dehalogenase-homologous genes in deep subseafloor sedimentary metagenomes.</title>
        <authorList>
            <person name="Kawai M."/>
            <person name="Futagami T."/>
            <person name="Toyoda A."/>
            <person name="Takaki Y."/>
            <person name="Nishi S."/>
            <person name="Hori S."/>
            <person name="Arai W."/>
            <person name="Tsubouchi T."/>
            <person name="Morono Y."/>
            <person name="Uchiyama I."/>
            <person name="Ito T."/>
            <person name="Fujiyama A."/>
            <person name="Inagaki F."/>
            <person name="Takami H."/>
        </authorList>
    </citation>
    <scope>NUCLEOTIDE SEQUENCE</scope>
    <source>
        <strain evidence="1">Expedition CK06-06</strain>
    </source>
</reference>
<gene>
    <name evidence="1" type="ORF">S12H4_07956</name>
</gene>